<keyword evidence="3" id="KW-0418">Kinase</keyword>
<evidence type="ECO:0000313" key="8">
    <source>
        <dbReference type="EMBL" id="CAD7654311.1"/>
    </source>
</evidence>
<organism evidence="8">
    <name type="scientific">Oppiella nova</name>
    <dbReference type="NCBI Taxonomy" id="334625"/>
    <lineage>
        <taxon>Eukaryota</taxon>
        <taxon>Metazoa</taxon>
        <taxon>Ecdysozoa</taxon>
        <taxon>Arthropoda</taxon>
        <taxon>Chelicerata</taxon>
        <taxon>Arachnida</taxon>
        <taxon>Acari</taxon>
        <taxon>Acariformes</taxon>
        <taxon>Sarcoptiformes</taxon>
        <taxon>Oribatida</taxon>
        <taxon>Brachypylina</taxon>
        <taxon>Oppioidea</taxon>
        <taxon>Oppiidae</taxon>
        <taxon>Oppiella</taxon>
    </lineage>
</organism>
<protein>
    <recommendedName>
        <fullName evidence="7">Protein kinase domain-containing protein</fullName>
    </recommendedName>
</protein>
<dbReference type="InterPro" id="IPR008271">
    <property type="entry name" value="Ser/Thr_kinase_AS"/>
</dbReference>
<comment type="similarity">
    <text evidence="5">Belongs to the protein kinase superfamily. Ser/Thr protein kinase family. GCN2 subfamily.</text>
</comment>
<accession>A0A7R9M8B2</accession>
<dbReference type="GO" id="GO:0005524">
    <property type="term" value="F:ATP binding"/>
    <property type="evidence" value="ECO:0007669"/>
    <property type="project" value="UniProtKB-KW"/>
</dbReference>
<evidence type="ECO:0000313" key="9">
    <source>
        <dbReference type="Proteomes" id="UP000728032"/>
    </source>
</evidence>
<evidence type="ECO:0000256" key="1">
    <source>
        <dbReference type="ARBA" id="ARBA00022679"/>
    </source>
</evidence>
<dbReference type="OrthoDB" id="6418191at2759"/>
<evidence type="ECO:0000256" key="3">
    <source>
        <dbReference type="ARBA" id="ARBA00022777"/>
    </source>
</evidence>
<dbReference type="EMBL" id="CAJPVJ010007795">
    <property type="protein sequence ID" value="CAG2171498.1"/>
    <property type="molecule type" value="Genomic_DNA"/>
</dbReference>
<dbReference type="Proteomes" id="UP000728032">
    <property type="component" value="Unassembled WGS sequence"/>
</dbReference>
<evidence type="ECO:0000259" key="7">
    <source>
        <dbReference type="PROSITE" id="PS50011"/>
    </source>
</evidence>
<evidence type="ECO:0000256" key="4">
    <source>
        <dbReference type="ARBA" id="ARBA00022840"/>
    </source>
</evidence>
<sequence length="340" mass="39206">MVYGLGDNRKGCLGLGHNKSIDSPQVIKELCHQNIQTFIIGYDFVLAMNSVNHVYGWGYNIYGQLGRHWTPFGVYSKPERISYFDDKDVQQISCGSHHSLALTSSGQVYGWGCNSSGQIGCGDKQNDRLVFSWGDNSWCKLGHNIVNEQNAYILSPKLIHDMNVGSHRIGWFWDSIASETQIWWTDFDEKEVQNLMNVRSEYVVRYYHSWTEPDFGYIQMELCSQSLRNILEVKAQVFERQSGDPMNPFEYFISCEIFRQILEAVQYLHGLNPQMIHRDLKPENIVIAYNVEKDRFVKLCDLGLATVHDKLIHNRTSQKHTSDRGTQRYMAPELAIIFTG</sequence>
<dbReference type="SUPFAM" id="SSF56112">
    <property type="entry name" value="Protein kinase-like (PK-like)"/>
    <property type="match status" value="1"/>
</dbReference>
<feature type="repeat" description="RCC1" evidence="6">
    <location>
        <begin position="52"/>
        <end position="105"/>
    </location>
</feature>
<dbReference type="GO" id="GO:0005634">
    <property type="term" value="C:nucleus"/>
    <property type="evidence" value="ECO:0007669"/>
    <property type="project" value="TreeGrafter"/>
</dbReference>
<reference evidence="8" key="1">
    <citation type="submission" date="2020-11" db="EMBL/GenBank/DDBJ databases">
        <authorList>
            <person name="Tran Van P."/>
        </authorList>
    </citation>
    <scope>NUCLEOTIDE SEQUENCE</scope>
</reference>
<dbReference type="GO" id="GO:0005737">
    <property type="term" value="C:cytoplasm"/>
    <property type="evidence" value="ECO:0007669"/>
    <property type="project" value="TreeGrafter"/>
</dbReference>
<dbReference type="PROSITE" id="PS50012">
    <property type="entry name" value="RCC1_3"/>
    <property type="match status" value="1"/>
</dbReference>
<dbReference type="InterPro" id="IPR011009">
    <property type="entry name" value="Kinase-like_dom_sf"/>
</dbReference>
<dbReference type="InterPro" id="IPR050339">
    <property type="entry name" value="CC_SR_Kinase"/>
</dbReference>
<dbReference type="PROSITE" id="PS00626">
    <property type="entry name" value="RCC1_2"/>
    <property type="match status" value="1"/>
</dbReference>
<dbReference type="Gene3D" id="1.10.510.10">
    <property type="entry name" value="Transferase(Phosphotransferase) domain 1"/>
    <property type="match status" value="1"/>
</dbReference>
<evidence type="ECO:0000256" key="6">
    <source>
        <dbReference type="PROSITE-ProRule" id="PRU00235"/>
    </source>
</evidence>
<proteinExistence type="inferred from homology"/>
<dbReference type="EMBL" id="OC922620">
    <property type="protein sequence ID" value="CAD7654311.1"/>
    <property type="molecule type" value="Genomic_DNA"/>
</dbReference>
<keyword evidence="1" id="KW-0808">Transferase</keyword>
<evidence type="ECO:0000256" key="5">
    <source>
        <dbReference type="ARBA" id="ARBA00037982"/>
    </source>
</evidence>
<evidence type="ECO:0000256" key="2">
    <source>
        <dbReference type="ARBA" id="ARBA00022741"/>
    </source>
</evidence>
<dbReference type="InterPro" id="IPR000719">
    <property type="entry name" value="Prot_kinase_dom"/>
</dbReference>
<dbReference type="GO" id="GO:0004672">
    <property type="term" value="F:protein kinase activity"/>
    <property type="evidence" value="ECO:0007669"/>
    <property type="project" value="InterPro"/>
</dbReference>
<dbReference type="PROSITE" id="PS50011">
    <property type="entry name" value="PROTEIN_KINASE_DOM"/>
    <property type="match status" value="1"/>
</dbReference>
<dbReference type="Pfam" id="PF00415">
    <property type="entry name" value="RCC1"/>
    <property type="match status" value="3"/>
</dbReference>
<keyword evidence="4" id="KW-0067">ATP-binding</keyword>
<dbReference type="PROSITE" id="PS00108">
    <property type="entry name" value="PROTEIN_KINASE_ST"/>
    <property type="match status" value="1"/>
</dbReference>
<dbReference type="InterPro" id="IPR000408">
    <property type="entry name" value="Reg_chr_condens"/>
</dbReference>
<keyword evidence="9" id="KW-1185">Reference proteome</keyword>
<gene>
    <name evidence="8" type="ORF">ONB1V03_LOCUS10958</name>
</gene>
<dbReference type="AlphaFoldDB" id="A0A7R9M8B2"/>
<dbReference type="SUPFAM" id="SSF50985">
    <property type="entry name" value="RCC1/BLIP-II"/>
    <property type="match status" value="1"/>
</dbReference>
<dbReference type="SMART" id="SM00220">
    <property type="entry name" value="S_TKc"/>
    <property type="match status" value="1"/>
</dbReference>
<keyword evidence="2" id="KW-0547">Nucleotide-binding</keyword>
<dbReference type="PRINTS" id="PR00633">
    <property type="entry name" value="RCCNDNSATION"/>
</dbReference>
<name>A0A7R9M8B2_9ACAR</name>
<dbReference type="Pfam" id="PF00069">
    <property type="entry name" value="Pkinase"/>
    <property type="match status" value="1"/>
</dbReference>
<feature type="domain" description="Protein kinase" evidence="7">
    <location>
        <begin position="127"/>
        <end position="340"/>
    </location>
</feature>
<dbReference type="InterPro" id="IPR009091">
    <property type="entry name" value="RCC1/BLIP-II"/>
</dbReference>
<dbReference type="Gene3D" id="2.130.10.30">
    <property type="entry name" value="Regulator of chromosome condensation 1/beta-lactamase-inhibitor protein II"/>
    <property type="match status" value="1"/>
</dbReference>
<dbReference type="PANTHER" id="PTHR11042">
    <property type="entry name" value="EUKARYOTIC TRANSLATION INITIATION FACTOR 2-ALPHA KINASE EIF2-ALPHA KINASE -RELATED"/>
    <property type="match status" value="1"/>
</dbReference>